<dbReference type="InterPro" id="IPR010383">
    <property type="entry name" value="Glyco_hydrolase_94_b-supersand"/>
</dbReference>
<dbReference type="Pfam" id="PF17167">
    <property type="entry name" value="Glyco_hydro_94"/>
    <property type="match status" value="1"/>
</dbReference>
<evidence type="ECO:0000313" key="9">
    <source>
        <dbReference type="Proteomes" id="UP000445000"/>
    </source>
</evidence>
<comment type="caution">
    <text evidence="8">The sequence shown here is derived from an EMBL/GenBank/DDBJ whole genome shotgun (WGS) entry which is preliminary data.</text>
</comment>
<proteinExistence type="predicted"/>
<dbReference type="GO" id="GO:0030246">
    <property type="term" value="F:carbohydrate binding"/>
    <property type="evidence" value="ECO:0007669"/>
    <property type="project" value="InterPro"/>
</dbReference>
<feature type="transmembrane region" description="Helical" evidence="4">
    <location>
        <begin position="439"/>
        <end position="461"/>
    </location>
</feature>
<dbReference type="SUPFAM" id="SSF48208">
    <property type="entry name" value="Six-hairpin glycosidases"/>
    <property type="match status" value="1"/>
</dbReference>
<dbReference type="Pfam" id="PF06165">
    <property type="entry name" value="GH94_b-supersand"/>
    <property type="match status" value="2"/>
</dbReference>
<dbReference type="Pfam" id="PF10091">
    <property type="entry name" value="Glycoamylase"/>
    <property type="match status" value="1"/>
</dbReference>
<dbReference type="CDD" id="cd11753">
    <property type="entry name" value="GH94N_ChvB_NdvB_2_like"/>
    <property type="match status" value="1"/>
</dbReference>
<keyword evidence="4" id="KW-0812">Transmembrane</keyword>
<evidence type="ECO:0000256" key="3">
    <source>
        <dbReference type="SAM" id="MobiDB-lite"/>
    </source>
</evidence>
<dbReference type="RefSeq" id="WP_161812340.1">
    <property type="nucleotide sequence ID" value="NZ_BLJN01000002.1"/>
</dbReference>
<name>A0A829YDH3_9GAMM</name>
<evidence type="ECO:0000256" key="1">
    <source>
        <dbReference type="ARBA" id="ARBA00022676"/>
    </source>
</evidence>
<evidence type="ECO:0000256" key="2">
    <source>
        <dbReference type="ARBA" id="ARBA00022679"/>
    </source>
</evidence>
<feature type="transmembrane region" description="Helical" evidence="4">
    <location>
        <begin position="843"/>
        <end position="862"/>
    </location>
</feature>
<evidence type="ECO:0000259" key="6">
    <source>
        <dbReference type="Pfam" id="PF10091"/>
    </source>
</evidence>
<dbReference type="InterPro" id="IPR037820">
    <property type="entry name" value="GH94N_NdvB"/>
</dbReference>
<sequence>MKSFLSRLPRWQQPTPPWNSSAIIREELFSITRLEQHAESLAQSQPVTTRPQRRRSLNARLSNNEAVLLGAYRTITLAASKGGNITPAGEWLVDNYHVIEQQIRKIHSDLPPSFYRQLPKLADGPFIGYPRVFGMAWACVAHSDSRFDLDALIRFVRAYQVVQPLTIGELWAMAITLRIVLVENLRRAAERIVSSRAEREQADRVADRLLGVNGLTIDRQALFRYFQKHGELPASFVVQVVKRLRDQDPHVTPALQWLEDQLIAQGTTSDQMVYDEHQRQGATNVTVRNIITSMRLISDVNWAEFFEAVSLVEAALCRDTDLAQMDFATRDLYRSAIETLSRRSACSELEITHALIAATQSIAASDPDEPRKRDPGYHLLGRGRRSFEEAVGYRAPLSHWPRALSDAVGPMGFILSVLLLAALIISIPLAALAAQGIALAHLLVCALLGMIPAIDLSVALVNRAVTRGFGATMLPGLSLRKGIPASMRTMIVVPALLTTREAIETLLERLEVHYLASSHGELHLALLLDWADAATEHTADDAALLQIAADGIARLNRVHEAPSQGARFYALHRRRIWSDSQQHWMGWERKRGKLHELNQLLRGAVDTTFIAADPRRPSVPPDVRYVITLDADTRLPREAVRRLVGKLAHPLNRARFDAAAGRVVEGYGVLQPRVTPSLPIGREGSLFQRTFSSMTGIDPYGAAVSDVYQDLFGEGSYAGKGIYDVDAFEAALADRVPAGSLLSHDLFEGTFARAGLASDIEVIEEFPARYDVAAARSHRWVRGDWQLLPWLFGRPDAVRRGTGSLPMLGRWKMLDNLRRSLSAPTALLALLTGWLLPLHAASIWTAFVLTAIALPALLPALAAAVPRRGVIARSHLTAWSQDIALACAQIGLIITFLPHQAWLMVDAISRTLYRLAISRRNMLEWVTAAQSQLALQPGLAGIYRRMSASVLAALSAVALIAFGKFEVIWVALPFVMLWIAAPAIARRISESPPVAGRVPVSDADRRELRLVARRTWRYFETFVSAADRMLPPDNFQEDPQPVVAHRTSPTNMGLYLLCAVSARDFGWSGTLESIERLETTLATMQRLQRFRGHFYNWYDTRDLRPLEPQYVSSVDSGNLAAHLATVANACHEWIRVPIGTAAHFEGLADAIHLTRDALLKLPDEHRTQALTRHQLTESLSELSKAIDRKTPPTDITTALVHADTHATILSDGARALASEHDALAYQDLLFWAEATQRSIESWQRDIQAAENGDQNIPERLLALAASARALALAMDFGFLLDPERKLLVIGYRVPEGALDESCYDLLASEARLASFFSIAKNDVPASHWFRLGREVTPVGRGAALISWSGSMFEYLMPSLVMRAPAGSLLEQTSRLIVRRQIGYGASLDIPWGVSESAYGARDLELTYQYSNFGVPGLGLKRGLSENLVIAPYATGLAAMVDPKAAMQNYARLASVGALGTYGFYEALDYTRSRLPEATDVVIVKAFMAHHQGMTIVAAANVLFDGRMRARFHSDAMVQAAELLLHERTPRDVSVAHPRAEEVEAVARSDDQQLPTLRRVHTAHSAAPQTHILSNRRYAVMLSAAGSGYSTWGDIGITRLQEDATRDDSGSYLFVRNAASGAVWSAGFQPCGVEPDSYQVTFSEDRAEFVRVDATVITTLEVVVSPEDDAEVRRVSIANTGSSAIDLDVTSYSELALAPPAADSAHPAFSKLFVQTEFVTNLGVLLATRRRRSHTEPELWAAHHVAVEGAILGTLEYETDRARFLGRGREVHEPVAVMDGRPLSNTVGTVLDPVFALRQRVRIQPGATARLSFWTCVSSTRARVLDLFDKHRDANAFSRAATLAWTQAQVQLHHLGITAEEAHLFQRVAGHVLFADASLRPSSAAIQRGGCTRPALWAHGISGDVPIVLLRIEHMEDMAIARQLLQAHEYWRLKQLAVDLVILNERAASYVQDLQIALEGLVRTRQSQPQLHVDSTKGSVFVLRTDLVSAETRATLSSVARAVFIGARGALADQLHRRADPADVPAGMRRPRPYNGARTGGPTPRLEFFNGMGGFADDGREYAITLDAAQTTPAPWINVIANPHFGFQVSADGGGYTWSINSRENQLTQWCNDPVIDRPGEVLFVRDEDTGALWTPTLAPACDASAPYHVRHGRGYSVFEHHAHEIALDLLSYVPLEDSIKISRLRIRNTSTRKRHLSVTAYVEWVLGTSRAASAPFVVTEMDALTGAMFARNPWNSQFAARVAFADLAGRQTQWTGDRGEFLGRHGTLQQPAALGVVPQLSGRVGAGLDPCCALQTSITVEPNECIELVFLLGEAASVTEAQLLLQHYRNADLDAVLTRVKDFWDEALGAIRVNTPDRSLDLMLNGWLLYQTLVCRIWARSAFYQASGAYGFRDQLQDGMAIVTSQPALTREHLLRAAGRQFPQGDVQHWWLPTAGQGVRTRISDDRVWLAYAAVHYLTRTGDTAILDESIAYLEGGALEPGQHDAYFQPNVSDTAATFFEHCARALDDSLALGAHGLPLIGTGDWNDGMNRVGDQGRGESVWLGWFLHTTLCAFAPVAIARHENARAQRWLAHAATLRESLEREAWDGNWYRRGYYDDGTPLGSAVSDECRIDSIAQSWSVISGAADATRAARAMAAVDEQLIRPDDGLALLFTPPFDRTPLDPGYVKGYPPGIRENGGQYTHAAAWSVIAFARLGQGNEAAALFALLNPINRTSTRTAVRRYKVEPYVVAADVYSVAPHVGRGGWTWYTGSAGWLYRAGIEAILGLHIQGTQLLLTPCIPKEWPRFDVTFRYRSARYEIAVVNPNGVSGGVASITLDGLALPSGETRIQLLDDEAVHRVELILGSVAAAHVQ</sequence>
<dbReference type="SMART" id="SM01068">
    <property type="entry name" value="CBM_X"/>
    <property type="match status" value="2"/>
</dbReference>
<dbReference type="GO" id="GO:0016757">
    <property type="term" value="F:glycosyltransferase activity"/>
    <property type="evidence" value="ECO:0007669"/>
    <property type="project" value="UniProtKB-KW"/>
</dbReference>
<dbReference type="InterPro" id="IPR012341">
    <property type="entry name" value="6hp_glycosidase-like_sf"/>
</dbReference>
<dbReference type="Gene3D" id="1.50.10.10">
    <property type="match status" value="1"/>
</dbReference>
<gene>
    <name evidence="8" type="ORF">GCM10011487_26860</name>
</gene>
<feature type="region of interest" description="Disordered" evidence="3">
    <location>
        <begin position="2021"/>
        <end position="2042"/>
    </location>
</feature>
<keyword evidence="2 8" id="KW-0808">Transferase</keyword>
<feature type="transmembrane region" description="Helical" evidence="4">
    <location>
        <begin position="942"/>
        <end position="962"/>
    </location>
</feature>
<dbReference type="Gene3D" id="2.70.98.40">
    <property type="entry name" value="Glycoside hydrolase, family 65, N-terminal domain"/>
    <property type="match status" value="2"/>
</dbReference>
<feature type="domain" description="Glycosyl hydrolase 94 supersandwich" evidence="5">
    <location>
        <begin position="2059"/>
        <end position="2330"/>
    </location>
</feature>
<evidence type="ECO:0000256" key="4">
    <source>
        <dbReference type="SAM" id="Phobius"/>
    </source>
</evidence>
<dbReference type="InterPro" id="IPR033432">
    <property type="entry name" value="GH94_catalytic"/>
</dbReference>
<dbReference type="Proteomes" id="UP000445000">
    <property type="component" value="Unassembled WGS sequence"/>
</dbReference>
<dbReference type="InterPro" id="IPR037824">
    <property type="entry name" value="GH94N_2_NdvB"/>
</dbReference>
<keyword evidence="1" id="KW-0328">Glycosyltransferase</keyword>
<dbReference type="Gene3D" id="2.60.420.10">
    <property type="entry name" value="Maltose phosphorylase, domain 3"/>
    <property type="match status" value="1"/>
</dbReference>
<dbReference type="InterPro" id="IPR037018">
    <property type="entry name" value="GH65_N"/>
</dbReference>
<dbReference type="PANTHER" id="PTHR37469">
    <property type="entry name" value="CELLOBIONIC ACID PHOSPHORYLASE-RELATED"/>
    <property type="match status" value="1"/>
</dbReference>
<evidence type="ECO:0000313" key="8">
    <source>
        <dbReference type="EMBL" id="GFE80686.1"/>
    </source>
</evidence>
<dbReference type="SUPFAM" id="SSF74650">
    <property type="entry name" value="Galactose mutarotase-like"/>
    <property type="match status" value="2"/>
</dbReference>
<dbReference type="PANTHER" id="PTHR37469:SF2">
    <property type="entry name" value="CELLOBIONIC ACID PHOSPHORYLASE"/>
    <property type="match status" value="1"/>
</dbReference>
<feature type="domain" description="Glycosyl hydrolase 94 supersandwich" evidence="5">
    <location>
        <begin position="1557"/>
        <end position="1832"/>
    </location>
</feature>
<dbReference type="InterPro" id="IPR019282">
    <property type="entry name" value="Glycoamylase-like_cons_dom"/>
</dbReference>
<dbReference type="EMBL" id="BLJN01000002">
    <property type="protein sequence ID" value="GFE80686.1"/>
    <property type="molecule type" value="Genomic_DNA"/>
</dbReference>
<feature type="domain" description="Glycosyl hydrolase 94 catalytic" evidence="7">
    <location>
        <begin position="2343"/>
        <end position="2767"/>
    </location>
</feature>
<dbReference type="GO" id="GO:0005975">
    <property type="term" value="P:carbohydrate metabolic process"/>
    <property type="evidence" value="ECO:0007669"/>
    <property type="project" value="InterPro"/>
</dbReference>
<feature type="transmembrane region" description="Helical" evidence="4">
    <location>
        <begin position="820"/>
        <end position="837"/>
    </location>
</feature>
<keyword evidence="9" id="KW-1185">Reference proteome</keyword>
<feature type="domain" description="Glycoamylase-like" evidence="6">
    <location>
        <begin position="1306"/>
        <end position="1511"/>
    </location>
</feature>
<keyword evidence="4" id="KW-0472">Membrane</keyword>
<organism evidence="8 9">
    <name type="scientific">Steroidobacter agaridevorans</name>
    <dbReference type="NCBI Taxonomy" id="2695856"/>
    <lineage>
        <taxon>Bacteria</taxon>
        <taxon>Pseudomonadati</taxon>
        <taxon>Pseudomonadota</taxon>
        <taxon>Gammaproteobacteria</taxon>
        <taxon>Steroidobacterales</taxon>
        <taxon>Steroidobacteraceae</taxon>
        <taxon>Steroidobacter</taxon>
    </lineage>
</organism>
<dbReference type="InterPro" id="IPR011013">
    <property type="entry name" value="Gal_mutarotase_sf_dom"/>
</dbReference>
<dbReference type="Gene3D" id="1.50.10.140">
    <property type="match status" value="2"/>
</dbReference>
<accession>A0A829YDH3</accession>
<dbReference type="InterPro" id="IPR052047">
    <property type="entry name" value="GH94_Enzymes"/>
</dbReference>
<protein>
    <submittedName>
        <fullName evidence="8">Glycosyl transferase</fullName>
    </submittedName>
</protein>
<evidence type="ECO:0000259" key="5">
    <source>
        <dbReference type="Pfam" id="PF06165"/>
    </source>
</evidence>
<keyword evidence="4" id="KW-1133">Transmembrane helix</keyword>
<reference evidence="9" key="1">
    <citation type="submission" date="2020-01" db="EMBL/GenBank/DDBJ databases">
        <title>'Steroidobacter agaridevorans' sp. nov., agar-degrading bacteria isolated from rhizosphere soils.</title>
        <authorList>
            <person name="Ikenaga M."/>
            <person name="Kataoka M."/>
            <person name="Murouchi A."/>
            <person name="Katsuragi S."/>
            <person name="Sakai M."/>
        </authorList>
    </citation>
    <scope>NUCLEOTIDE SEQUENCE [LARGE SCALE GENOMIC DNA]</scope>
    <source>
        <strain evidence="9">YU21-B</strain>
    </source>
</reference>
<dbReference type="CDD" id="cd11756">
    <property type="entry name" value="GH94N_ChvB_NdvB_1_like"/>
    <property type="match status" value="1"/>
</dbReference>
<feature type="transmembrane region" description="Helical" evidence="4">
    <location>
        <begin position="412"/>
        <end position="433"/>
    </location>
</feature>
<dbReference type="InterPro" id="IPR008928">
    <property type="entry name" value="6-hairpin_glycosidase_sf"/>
</dbReference>
<evidence type="ECO:0000259" key="7">
    <source>
        <dbReference type="Pfam" id="PF17167"/>
    </source>
</evidence>